<feature type="transmembrane region" description="Helical" evidence="11">
    <location>
        <begin position="153"/>
        <end position="173"/>
    </location>
</feature>
<comment type="caution">
    <text evidence="11">Lacks conserved residue(s) required for the propagation of feature annotation.</text>
</comment>
<organism evidence="13 14">
    <name type="scientific">Rheinheimera maricola</name>
    <dbReference type="NCBI Taxonomy" id="2793282"/>
    <lineage>
        <taxon>Bacteria</taxon>
        <taxon>Pseudomonadati</taxon>
        <taxon>Pseudomonadota</taxon>
        <taxon>Gammaproteobacteria</taxon>
        <taxon>Chromatiales</taxon>
        <taxon>Chromatiaceae</taxon>
        <taxon>Rheinheimera</taxon>
    </lineage>
</organism>
<sequence>MTIQLNRSSWQVTLDVWRAMFLREIVSRISADRFGWVWLILEPILHIVLFVAIRMLMGRVKFIPGAEFVPWFVIGMMGFFLFRQGITRSMGAINGNKALFAYRQVQPLDAVLVRCFIEGILKTLVLLIIIAGATLLEYHIIPHNMLGAMAMWAFIWLLGTSVGVVLSVVNTVLPETEKVMGLIMLPLYFLSGVMIPLQFLPHALHPYLLLNPVVHGIESLRMQFFPHYHTINGIDLMYMAYWALGALFLGLALHVRYRIRLIAK</sequence>
<keyword evidence="14" id="KW-1185">Reference proteome</keyword>
<evidence type="ECO:0000259" key="12">
    <source>
        <dbReference type="PROSITE" id="PS51012"/>
    </source>
</evidence>
<feature type="transmembrane region" description="Helical" evidence="11">
    <location>
        <begin position="180"/>
        <end position="200"/>
    </location>
</feature>
<evidence type="ECO:0000256" key="2">
    <source>
        <dbReference type="ARBA" id="ARBA00007783"/>
    </source>
</evidence>
<gene>
    <name evidence="13" type="ORF">I4W93_001700</name>
</gene>
<dbReference type="InterPro" id="IPR047817">
    <property type="entry name" value="ABC2_TM_bact-type"/>
</dbReference>
<evidence type="ECO:0000313" key="13">
    <source>
        <dbReference type="EMBL" id="MBZ9610301.1"/>
    </source>
</evidence>
<comment type="caution">
    <text evidence="13">The sequence shown here is derived from an EMBL/GenBank/DDBJ whole genome shotgun (WGS) entry which is preliminary data.</text>
</comment>
<evidence type="ECO:0000256" key="6">
    <source>
        <dbReference type="ARBA" id="ARBA00022692"/>
    </source>
</evidence>
<evidence type="ECO:0000256" key="1">
    <source>
        <dbReference type="ARBA" id="ARBA00004651"/>
    </source>
</evidence>
<dbReference type="PIRSF" id="PIRSF006648">
    <property type="entry name" value="DrrB"/>
    <property type="match status" value="1"/>
</dbReference>
<evidence type="ECO:0000256" key="11">
    <source>
        <dbReference type="RuleBase" id="RU361157"/>
    </source>
</evidence>
<dbReference type="PANTHER" id="PTHR30413">
    <property type="entry name" value="INNER MEMBRANE TRANSPORT PERMEASE"/>
    <property type="match status" value="1"/>
</dbReference>
<feature type="transmembrane region" description="Helical" evidence="11">
    <location>
        <begin position="36"/>
        <end position="56"/>
    </location>
</feature>
<dbReference type="Pfam" id="PF01061">
    <property type="entry name" value="ABC2_membrane"/>
    <property type="match status" value="1"/>
</dbReference>
<reference evidence="13 14" key="1">
    <citation type="submission" date="2020-12" db="EMBL/GenBank/DDBJ databases">
        <authorList>
            <person name="Ruan W."/>
            <person name="Khan S.A."/>
            <person name="Jeon C.O."/>
        </authorList>
    </citation>
    <scope>NUCLEOTIDE SEQUENCE [LARGE SCALE GENOMIC DNA]</scope>
    <source>
        <strain evidence="13 14">MA-13</strain>
    </source>
</reference>
<dbReference type="PRINTS" id="PR00164">
    <property type="entry name" value="ABC2TRNSPORT"/>
</dbReference>
<keyword evidence="8 11" id="KW-1133">Transmembrane helix</keyword>
<protein>
    <recommendedName>
        <fullName evidence="11">Transport permease protein</fullName>
    </recommendedName>
</protein>
<keyword evidence="6 11" id="KW-0812">Transmembrane</keyword>
<reference evidence="13 14" key="2">
    <citation type="submission" date="2021-08" db="EMBL/GenBank/DDBJ databases">
        <title>Rheinheimera aquimaris sp. nov., isolated from seawater of the East Sea in Korea.</title>
        <authorList>
            <person name="Kim K.H."/>
            <person name="Wenting R."/>
            <person name="Kim K.R."/>
            <person name="Jeon C.O."/>
        </authorList>
    </citation>
    <scope>NUCLEOTIDE SEQUENCE [LARGE SCALE GENOMIC DNA]</scope>
    <source>
        <strain evidence="13 14">MA-13</strain>
    </source>
</reference>
<dbReference type="RefSeq" id="WP_205310160.1">
    <property type="nucleotide sequence ID" value="NZ_JAERPS020000001.1"/>
</dbReference>
<keyword evidence="4 11" id="KW-1003">Cell membrane</keyword>
<dbReference type="Proteomes" id="UP000663814">
    <property type="component" value="Unassembled WGS sequence"/>
</dbReference>
<keyword evidence="9" id="KW-0625">Polysaccharide transport</keyword>
<feature type="transmembrane region" description="Helical" evidence="11">
    <location>
        <begin position="236"/>
        <end position="255"/>
    </location>
</feature>
<keyword evidence="7" id="KW-0972">Capsule biogenesis/degradation</keyword>
<dbReference type="EMBL" id="JAERPS020000001">
    <property type="protein sequence ID" value="MBZ9610301.1"/>
    <property type="molecule type" value="Genomic_DNA"/>
</dbReference>
<dbReference type="PANTHER" id="PTHR30413:SF10">
    <property type="entry name" value="CAPSULE POLYSACCHARIDE EXPORT INNER-MEMBRANE PROTEIN CTRC"/>
    <property type="match status" value="1"/>
</dbReference>
<proteinExistence type="inferred from homology"/>
<feature type="transmembrane region" description="Helical" evidence="11">
    <location>
        <begin position="62"/>
        <end position="82"/>
    </location>
</feature>
<keyword evidence="10 11" id="KW-0472">Membrane</keyword>
<comment type="similarity">
    <text evidence="2 11">Belongs to the ABC-2 integral membrane protein family.</text>
</comment>
<feature type="domain" description="ABC transmembrane type-2" evidence="12">
    <location>
        <begin position="34"/>
        <end position="257"/>
    </location>
</feature>
<dbReference type="PROSITE" id="PS51012">
    <property type="entry name" value="ABC_TM2"/>
    <property type="match status" value="1"/>
</dbReference>
<dbReference type="InterPro" id="IPR013525">
    <property type="entry name" value="ABC2_TM"/>
</dbReference>
<name>A0ABS7X416_9GAMM</name>
<evidence type="ECO:0000256" key="3">
    <source>
        <dbReference type="ARBA" id="ARBA00022448"/>
    </source>
</evidence>
<dbReference type="InterPro" id="IPR000412">
    <property type="entry name" value="ABC_2_transport"/>
</dbReference>
<keyword evidence="5" id="KW-0762">Sugar transport</keyword>
<evidence type="ECO:0000313" key="14">
    <source>
        <dbReference type="Proteomes" id="UP000663814"/>
    </source>
</evidence>
<comment type="subcellular location">
    <subcellularLocation>
        <location evidence="11">Cell inner membrane</location>
        <topology evidence="11">Multi-pass membrane protein</topology>
    </subcellularLocation>
    <subcellularLocation>
        <location evidence="1">Cell membrane</location>
        <topology evidence="1">Multi-pass membrane protein</topology>
    </subcellularLocation>
</comment>
<evidence type="ECO:0000256" key="4">
    <source>
        <dbReference type="ARBA" id="ARBA00022475"/>
    </source>
</evidence>
<evidence type="ECO:0000256" key="8">
    <source>
        <dbReference type="ARBA" id="ARBA00022989"/>
    </source>
</evidence>
<evidence type="ECO:0000256" key="9">
    <source>
        <dbReference type="ARBA" id="ARBA00023047"/>
    </source>
</evidence>
<accession>A0ABS7X416</accession>
<evidence type="ECO:0000256" key="10">
    <source>
        <dbReference type="ARBA" id="ARBA00023136"/>
    </source>
</evidence>
<keyword evidence="3 11" id="KW-0813">Transport</keyword>
<evidence type="ECO:0000256" key="5">
    <source>
        <dbReference type="ARBA" id="ARBA00022597"/>
    </source>
</evidence>
<evidence type="ECO:0000256" key="7">
    <source>
        <dbReference type="ARBA" id="ARBA00022903"/>
    </source>
</evidence>